<keyword evidence="1" id="KW-0812">Transmembrane</keyword>
<name>E1L7T3_9FIRM</name>
<gene>
    <name evidence="2" type="ORF">HMPREF9321_1765</name>
</gene>
<feature type="transmembrane region" description="Helical" evidence="1">
    <location>
        <begin position="101"/>
        <end position="131"/>
    </location>
</feature>
<feature type="transmembrane region" description="Helical" evidence="1">
    <location>
        <begin position="39"/>
        <end position="62"/>
    </location>
</feature>
<proteinExistence type="predicted"/>
<dbReference type="Proteomes" id="UP000004211">
    <property type="component" value="Unassembled WGS sequence"/>
</dbReference>
<evidence type="ECO:0000313" key="3">
    <source>
        <dbReference type="Proteomes" id="UP000004211"/>
    </source>
</evidence>
<evidence type="ECO:0000313" key="2">
    <source>
        <dbReference type="EMBL" id="EFL55681.1"/>
    </source>
</evidence>
<feature type="transmembrane region" description="Helical" evidence="1">
    <location>
        <begin position="7"/>
        <end position="27"/>
    </location>
</feature>
<organism evidence="2 3">
    <name type="scientific">Veillonella atypica ACS-049-V-Sch6</name>
    <dbReference type="NCBI Taxonomy" id="866776"/>
    <lineage>
        <taxon>Bacteria</taxon>
        <taxon>Bacillati</taxon>
        <taxon>Bacillota</taxon>
        <taxon>Negativicutes</taxon>
        <taxon>Veillonellales</taxon>
        <taxon>Veillonellaceae</taxon>
        <taxon>Veillonella</taxon>
    </lineage>
</organism>
<dbReference type="AlphaFoldDB" id="E1L7T3"/>
<comment type="caution">
    <text evidence="2">The sequence shown here is derived from an EMBL/GenBank/DDBJ whole genome shotgun (WGS) entry which is preliminary data.</text>
</comment>
<dbReference type="EMBL" id="AEDR01000043">
    <property type="protein sequence ID" value="EFL55681.1"/>
    <property type="molecule type" value="Genomic_DNA"/>
</dbReference>
<keyword evidence="1" id="KW-1133">Transmembrane helix</keyword>
<dbReference type="RefSeq" id="WP_005378128.1">
    <property type="nucleotide sequence ID" value="NZ_AEDR01000043.1"/>
</dbReference>
<evidence type="ECO:0000256" key="1">
    <source>
        <dbReference type="SAM" id="Phobius"/>
    </source>
</evidence>
<keyword evidence="1" id="KW-0472">Membrane</keyword>
<protein>
    <submittedName>
        <fullName evidence="2">Uncharacterized protein</fullName>
    </submittedName>
</protein>
<sequence>MHITKPLLWLLEPYIVYKAYLWGLCFYSHPVTWEGEPDWFSLTLTTLLAIDAIVLPLLLLYLPACNPDKDVPRWIIKIVNPLDRFVAWVESKQLGSVWMKIIGALWAFFIYLVPVYIGGQLAMAVVVALIYDVLTWATMQV</sequence>
<accession>E1L7T3</accession>
<reference evidence="2 3" key="1">
    <citation type="submission" date="2010-08" db="EMBL/GenBank/DDBJ databases">
        <authorList>
            <person name="Durkin A.S."/>
            <person name="Madupu R."/>
            <person name="Torralba M."/>
            <person name="Gillis M."/>
            <person name="Methe B."/>
            <person name="Sutton G."/>
            <person name="Nelson K.E."/>
        </authorList>
    </citation>
    <scope>NUCLEOTIDE SEQUENCE [LARGE SCALE GENOMIC DNA]</scope>
    <source>
        <strain evidence="2 3">ACS-049-V-Sch6</strain>
    </source>
</reference>